<dbReference type="PROSITE" id="PS50827">
    <property type="entry name" value="DDT"/>
    <property type="match status" value="1"/>
</dbReference>
<evidence type="ECO:0000259" key="11">
    <source>
        <dbReference type="PROSITE" id="PS50827"/>
    </source>
</evidence>
<dbReference type="GO" id="GO:0006355">
    <property type="term" value="P:regulation of DNA-templated transcription"/>
    <property type="evidence" value="ECO:0007669"/>
    <property type="project" value="InterPro"/>
</dbReference>
<protein>
    <recommendedName>
        <fullName evidence="11">DDT domain-containing protein</fullName>
    </recommendedName>
</protein>
<evidence type="ECO:0000256" key="6">
    <source>
        <dbReference type="ARBA" id="ARBA00022843"/>
    </source>
</evidence>
<dbReference type="AlphaFoldDB" id="A0AAE1TCU6"/>
<evidence type="ECO:0000256" key="8">
    <source>
        <dbReference type="ARBA" id="ARBA00023163"/>
    </source>
</evidence>
<sequence>MEVLPPQQLKETIQVKKRTQCPGIRVIGSRIYDSEKGVCCHQCRQKTRDFAASCKNLKGDKPCTIKFCHKCLLNRYGEKAEEVDVLNDWKCPKCRGICNCSQCMKRRGHQPTGQLVRTAKASGFSSVSEMLDAKGPSNIDSIQNVAVSPMKAVSPKKDLMIDLNISNSDMEVEINAVSSTMPGGSVKELVLALSAKDGKENSQKALLDSKERPKKTKREGLKEIRNGSRVDDACQNGSTKTVKIGNEVPFEETKNASDDIIQAAKKQKKMQQKMKVSRTSNGVSLNSDKKEETNKQNCKDIANPENEEMNNVISLPLGSVLTGILDLEFPPEDIGHALQFLEFCTAFEKILDMKKGEAEAILEELICIKNAPSRFKTLAVQFYNRLLTIILSESEDGPPSLKSLSGRHSWWEAVRNIISESDIVPKELQPDGLEEGIDGYYNLNLSNKLKLLNFLCDEALDTETVRGFIDEQQSKFTESAKEAKIKVAAAMEKERSLKQKMKDDVAKAIIAKNGAPLTISEHESLVREIKSEAARSHAEMLEAKGLVPKTKQRSDAVRAEPVLLDGCGRAFWRLKCYTAEYAVLLQEIKFQDDAADERWFVYGTEQKRDIEAYISSRAKRPRI</sequence>
<gene>
    <name evidence="12" type="ORF">QN277_011532</name>
</gene>
<keyword evidence="6" id="KW-0832">Ubl conjugation</keyword>
<evidence type="ECO:0000313" key="12">
    <source>
        <dbReference type="EMBL" id="KAK4279816.1"/>
    </source>
</evidence>
<dbReference type="PANTHER" id="PTHR31169">
    <property type="entry name" value="OS05G0300700 PROTEIN"/>
    <property type="match status" value="1"/>
</dbReference>
<keyword evidence="4" id="KW-1017">Isopeptide bond</keyword>
<evidence type="ECO:0000256" key="1">
    <source>
        <dbReference type="ARBA" id="ARBA00004123"/>
    </source>
</evidence>
<organism evidence="12 13">
    <name type="scientific">Acacia crassicarpa</name>
    <name type="common">northern wattle</name>
    <dbReference type="NCBI Taxonomy" id="499986"/>
    <lineage>
        <taxon>Eukaryota</taxon>
        <taxon>Viridiplantae</taxon>
        <taxon>Streptophyta</taxon>
        <taxon>Embryophyta</taxon>
        <taxon>Tracheophyta</taxon>
        <taxon>Spermatophyta</taxon>
        <taxon>Magnoliopsida</taxon>
        <taxon>eudicotyledons</taxon>
        <taxon>Gunneridae</taxon>
        <taxon>Pentapetalae</taxon>
        <taxon>rosids</taxon>
        <taxon>fabids</taxon>
        <taxon>Fabales</taxon>
        <taxon>Fabaceae</taxon>
        <taxon>Caesalpinioideae</taxon>
        <taxon>mimosoid clade</taxon>
        <taxon>Acacieae</taxon>
        <taxon>Acacia</taxon>
    </lineage>
</organism>
<evidence type="ECO:0000256" key="3">
    <source>
        <dbReference type="ARBA" id="ARBA00022490"/>
    </source>
</evidence>
<feature type="domain" description="DDT" evidence="11">
    <location>
        <begin position="331"/>
        <end position="396"/>
    </location>
</feature>
<proteinExistence type="predicted"/>
<dbReference type="Proteomes" id="UP001293593">
    <property type="component" value="Unassembled WGS sequence"/>
</dbReference>
<evidence type="ECO:0000256" key="5">
    <source>
        <dbReference type="ARBA" id="ARBA00022553"/>
    </source>
</evidence>
<dbReference type="Pfam" id="PF15612">
    <property type="entry name" value="WHIM1"/>
    <property type="match status" value="1"/>
</dbReference>
<feature type="region of interest" description="Disordered" evidence="10">
    <location>
        <begin position="200"/>
        <end position="223"/>
    </location>
</feature>
<evidence type="ECO:0000313" key="13">
    <source>
        <dbReference type="Proteomes" id="UP001293593"/>
    </source>
</evidence>
<feature type="compositionally biased region" description="Basic and acidic residues" evidence="10">
    <location>
        <begin position="200"/>
        <end position="211"/>
    </location>
</feature>
<dbReference type="InterPro" id="IPR018501">
    <property type="entry name" value="DDT_dom"/>
</dbReference>
<evidence type="ECO:0000256" key="4">
    <source>
        <dbReference type="ARBA" id="ARBA00022499"/>
    </source>
</evidence>
<evidence type="ECO:0000256" key="9">
    <source>
        <dbReference type="ARBA" id="ARBA00023242"/>
    </source>
</evidence>
<accession>A0AAE1TCU6</accession>
<dbReference type="PANTHER" id="PTHR31169:SF8">
    <property type="entry name" value="ZINC-FINGER DOMAIN OF MONOAMINE-OXIDASE A REPRESSOR R1 PROTEIN"/>
    <property type="match status" value="1"/>
</dbReference>
<keyword evidence="7" id="KW-0805">Transcription regulation</keyword>
<comment type="caution">
    <text evidence="12">The sequence shown here is derived from an EMBL/GenBank/DDBJ whole genome shotgun (WGS) entry which is preliminary data.</text>
</comment>
<keyword evidence="8" id="KW-0804">Transcription</keyword>
<keyword evidence="3" id="KW-0963">Cytoplasm</keyword>
<evidence type="ECO:0000256" key="7">
    <source>
        <dbReference type="ARBA" id="ARBA00023015"/>
    </source>
</evidence>
<feature type="region of interest" description="Disordered" evidence="10">
    <location>
        <begin position="269"/>
        <end position="296"/>
    </location>
</feature>
<reference evidence="12" key="1">
    <citation type="submission" date="2023-10" db="EMBL/GenBank/DDBJ databases">
        <title>Chromosome-level genome of the transformable northern wattle, Acacia crassicarpa.</title>
        <authorList>
            <person name="Massaro I."/>
            <person name="Sinha N.R."/>
            <person name="Poethig S."/>
            <person name="Leichty A.R."/>
        </authorList>
    </citation>
    <scope>NUCLEOTIDE SEQUENCE</scope>
    <source>
        <strain evidence="12">Acra3RX</strain>
        <tissue evidence="12">Leaf</tissue>
    </source>
</reference>
<dbReference type="InterPro" id="IPR018866">
    <property type="entry name" value="Znf-4CXXC_R1"/>
</dbReference>
<evidence type="ECO:0000256" key="10">
    <source>
        <dbReference type="SAM" id="MobiDB-lite"/>
    </source>
</evidence>
<feature type="compositionally biased region" description="Polar residues" evidence="10">
    <location>
        <begin position="277"/>
        <end position="286"/>
    </location>
</feature>
<dbReference type="GO" id="GO:0005737">
    <property type="term" value="C:cytoplasm"/>
    <property type="evidence" value="ECO:0007669"/>
    <property type="project" value="UniProtKB-SubCell"/>
</dbReference>
<dbReference type="InterPro" id="IPR028942">
    <property type="entry name" value="WHIM1_dom"/>
</dbReference>
<keyword evidence="9" id="KW-0539">Nucleus</keyword>
<evidence type="ECO:0000256" key="2">
    <source>
        <dbReference type="ARBA" id="ARBA00004496"/>
    </source>
</evidence>
<dbReference type="GO" id="GO:0005634">
    <property type="term" value="C:nucleus"/>
    <property type="evidence" value="ECO:0007669"/>
    <property type="project" value="UniProtKB-SubCell"/>
</dbReference>
<dbReference type="InterPro" id="IPR040221">
    <property type="entry name" value="CDCA7/CDA7L"/>
</dbReference>
<keyword evidence="5" id="KW-0597">Phosphoprotein</keyword>
<name>A0AAE1TCU6_9FABA</name>
<dbReference type="Pfam" id="PF10497">
    <property type="entry name" value="zf-4CXXC_R1"/>
    <property type="match status" value="1"/>
</dbReference>
<keyword evidence="13" id="KW-1185">Reference proteome</keyword>
<feature type="compositionally biased region" description="Basic and acidic residues" evidence="10">
    <location>
        <begin position="287"/>
        <end position="296"/>
    </location>
</feature>
<dbReference type="EMBL" id="JAWXYG010000002">
    <property type="protein sequence ID" value="KAK4279816.1"/>
    <property type="molecule type" value="Genomic_DNA"/>
</dbReference>
<comment type="subcellular location">
    <subcellularLocation>
        <location evidence="2">Cytoplasm</location>
    </subcellularLocation>
    <subcellularLocation>
        <location evidence="1">Nucleus</location>
    </subcellularLocation>
</comment>